<gene>
    <name evidence="2" type="ORF">BHE75_03223</name>
</gene>
<dbReference type="RefSeq" id="WP_070934433.1">
    <property type="nucleotide sequence ID" value="NZ_MIPT01000001.1"/>
</dbReference>
<protein>
    <recommendedName>
        <fullName evidence="4">DUF2889 domain-containing protein</fullName>
    </recommendedName>
</protein>
<dbReference type="Proteomes" id="UP000179467">
    <property type="component" value="Unassembled WGS sequence"/>
</dbReference>
<comment type="caution">
    <text evidence="2">The sequence shown here is derived from an EMBL/GenBank/DDBJ whole genome shotgun (WGS) entry which is preliminary data.</text>
</comment>
<sequence>MAGEDAERVWWERTAPLRPGEAALRRAVLVDPAPGRVRAALEDDFHHFEIEIAHAGGIITAVSATTIRHPWTTCAGAGPLLVERLRGRRLADAAAFDSPYAHCTHLYDLAGLAASRACTERPVLFRQVVTDAVDGRREALIDRDGAPVHAWTLDRETILPPHPYAGRNLRALRQWVTELDPGEAEAALLLRRAVFISIGRTFDPDVQRDVPTPPPGACFTHQPENFDPDARARGSRRDFSKGGAGPLADRIAALAEQ</sequence>
<evidence type="ECO:0000313" key="2">
    <source>
        <dbReference type="EMBL" id="OHT21217.1"/>
    </source>
</evidence>
<organism evidence="2 3">
    <name type="scientific">Edaphosphingomonas haloaromaticamans</name>
    <dbReference type="NCBI Taxonomy" id="653954"/>
    <lineage>
        <taxon>Bacteria</taxon>
        <taxon>Pseudomonadati</taxon>
        <taxon>Pseudomonadota</taxon>
        <taxon>Alphaproteobacteria</taxon>
        <taxon>Sphingomonadales</taxon>
        <taxon>Rhizorhabdaceae</taxon>
        <taxon>Edaphosphingomonas</taxon>
    </lineage>
</organism>
<dbReference type="OrthoDB" id="7498222at2"/>
<name>A0A1S1HGL6_9SPHN</name>
<evidence type="ECO:0008006" key="4">
    <source>
        <dbReference type="Google" id="ProtNLM"/>
    </source>
</evidence>
<feature type="region of interest" description="Disordered" evidence="1">
    <location>
        <begin position="205"/>
        <end position="248"/>
    </location>
</feature>
<dbReference type="EMBL" id="MIPT01000001">
    <property type="protein sequence ID" value="OHT21217.1"/>
    <property type="molecule type" value="Genomic_DNA"/>
</dbReference>
<reference evidence="2 3" key="1">
    <citation type="submission" date="2016-09" db="EMBL/GenBank/DDBJ databases">
        <title>Metabolic pathway, cell adaptation mechanisms and a novel monoxygenase revealed through proteogenomic-transcription analysis of a Sphingomonas haloaromaticamans strain degrading the fungicide ortho-phenylphenol.</title>
        <authorList>
            <person name="Perruchon C."/>
            <person name="Papadopoulou E.S."/>
            <person name="Rousidou C."/>
            <person name="Vasileiadis S."/>
            <person name="Tanou G."/>
            <person name="Amoutzias G."/>
            <person name="Molassiotis A."/>
            <person name="Karpouzas D.G."/>
        </authorList>
    </citation>
    <scope>NUCLEOTIDE SEQUENCE [LARGE SCALE GENOMIC DNA]</scope>
    <source>
        <strain evidence="2 3">P3</strain>
    </source>
</reference>
<accession>A0A1S1HGL6</accession>
<dbReference type="AlphaFoldDB" id="A0A1S1HGL6"/>
<feature type="compositionally biased region" description="Basic and acidic residues" evidence="1">
    <location>
        <begin position="228"/>
        <end position="240"/>
    </location>
</feature>
<evidence type="ECO:0000256" key="1">
    <source>
        <dbReference type="SAM" id="MobiDB-lite"/>
    </source>
</evidence>
<evidence type="ECO:0000313" key="3">
    <source>
        <dbReference type="Proteomes" id="UP000179467"/>
    </source>
</evidence>
<keyword evidence="3" id="KW-1185">Reference proteome</keyword>
<proteinExistence type="predicted"/>